<gene>
    <name evidence="1" type="ORF">MM415A00968_0014</name>
</gene>
<evidence type="ECO:0000313" key="1">
    <source>
        <dbReference type="EMBL" id="QJA78910.1"/>
    </source>
</evidence>
<name>A0A6M3KAM2_9ZZZZ</name>
<sequence>MFRIYMPNEIVAMARSGWFYGFVFDPDDGIIPAEIFPSLGYTVLRNMTEEEFFDVDMMIDDILARS</sequence>
<organism evidence="1">
    <name type="scientific">viral metagenome</name>
    <dbReference type="NCBI Taxonomy" id="1070528"/>
    <lineage>
        <taxon>unclassified sequences</taxon>
        <taxon>metagenomes</taxon>
        <taxon>organismal metagenomes</taxon>
    </lineage>
</organism>
<dbReference type="EMBL" id="MT142359">
    <property type="protein sequence ID" value="QJA78910.1"/>
    <property type="molecule type" value="Genomic_DNA"/>
</dbReference>
<dbReference type="AlphaFoldDB" id="A0A6M3KAM2"/>
<proteinExistence type="predicted"/>
<reference evidence="1" key="1">
    <citation type="submission" date="2020-03" db="EMBL/GenBank/DDBJ databases">
        <title>The deep terrestrial virosphere.</title>
        <authorList>
            <person name="Holmfeldt K."/>
            <person name="Nilsson E."/>
            <person name="Simone D."/>
            <person name="Lopez-Fernandez M."/>
            <person name="Wu X."/>
            <person name="de Brujin I."/>
            <person name="Lundin D."/>
            <person name="Andersson A."/>
            <person name="Bertilsson S."/>
            <person name="Dopson M."/>
        </authorList>
    </citation>
    <scope>NUCLEOTIDE SEQUENCE</scope>
    <source>
        <strain evidence="1">MM415A00968</strain>
    </source>
</reference>
<protein>
    <submittedName>
        <fullName evidence="1">Uncharacterized protein</fullName>
    </submittedName>
</protein>
<accession>A0A6M3KAM2</accession>